<dbReference type="InterPro" id="IPR007394">
    <property type="entry name" value="UPF0122"/>
</dbReference>
<dbReference type="NCBIfam" id="TIGR02937">
    <property type="entry name" value="sigma70-ECF"/>
    <property type="match status" value="1"/>
</dbReference>
<dbReference type="STRING" id="1423781.FD06_GL001390"/>
<dbReference type="GO" id="GO:0003700">
    <property type="term" value="F:DNA-binding transcription factor activity"/>
    <property type="evidence" value="ECO:0007669"/>
    <property type="project" value="InterPro"/>
</dbReference>
<dbReference type="InterPro" id="IPR036388">
    <property type="entry name" value="WH-like_DNA-bd_sf"/>
</dbReference>
<dbReference type="GO" id="GO:0006352">
    <property type="term" value="P:DNA-templated transcription initiation"/>
    <property type="evidence" value="ECO:0007669"/>
    <property type="project" value="InterPro"/>
</dbReference>
<reference evidence="3 4" key="1">
    <citation type="journal article" date="2015" name="Genome Announc.">
        <title>Expanding the biotechnology potential of lactobacilli through comparative genomics of 213 strains and associated genera.</title>
        <authorList>
            <person name="Sun Z."/>
            <person name="Harris H.M."/>
            <person name="McCann A."/>
            <person name="Guo C."/>
            <person name="Argimon S."/>
            <person name="Zhang W."/>
            <person name="Yang X."/>
            <person name="Jeffery I.B."/>
            <person name="Cooney J.C."/>
            <person name="Kagawa T.F."/>
            <person name="Liu W."/>
            <person name="Song Y."/>
            <person name="Salvetti E."/>
            <person name="Wrobel A."/>
            <person name="Rasinkangas P."/>
            <person name="Parkhill J."/>
            <person name="Rea M.C."/>
            <person name="O'Sullivan O."/>
            <person name="Ritari J."/>
            <person name="Douillard F.P."/>
            <person name="Paul Ross R."/>
            <person name="Yang R."/>
            <person name="Briner A.E."/>
            <person name="Felis G.E."/>
            <person name="de Vos W.M."/>
            <person name="Barrangou R."/>
            <person name="Klaenhammer T.R."/>
            <person name="Caufield P.W."/>
            <person name="Cui Y."/>
            <person name="Zhang H."/>
            <person name="O'Toole P.W."/>
        </authorList>
    </citation>
    <scope>NUCLEOTIDE SEQUENCE [LARGE SCALE GENOMIC DNA]</scope>
    <source>
        <strain evidence="3 4">DSM 23829</strain>
    </source>
</reference>
<dbReference type="Pfam" id="PF04297">
    <property type="entry name" value="UPF0122"/>
    <property type="match status" value="1"/>
</dbReference>
<dbReference type="EMBL" id="AYYQ01000030">
    <property type="protein sequence ID" value="KRM68176.1"/>
    <property type="molecule type" value="Genomic_DNA"/>
</dbReference>
<dbReference type="OrthoDB" id="2248780at2"/>
<sequence>MNKNENNDYQASFKYLMANDHQVLIYGVLKKLNIRPFNQLYDDLYQEGVLAFIKKYNQCPADKTDKQRLGFIYQGVYWQLLDYLRKDSLVGTRQENDDTELAYLSASDDSNALIEKKLLLQKLQTICTKKELSYLYNKHELGMSVTELAEQENISRQSMHKRLKKLHQKIKLNLGVTHG</sequence>
<gene>
    <name evidence="3" type="ORF">FD06_GL001390</name>
</gene>
<comment type="caution">
    <text evidence="3">The sequence shown here is derived from an EMBL/GenBank/DDBJ whole genome shotgun (WGS) entry which is preliminary data.</text>
</comment>
<comment type="similarity">
    <text evidence="1">Belongs to the UPF0122 family.</text>
</comment>
<keyword evidence="4" id="KW-1185">Reference proteome</keyword>
<dbReference type="InterPro" id="IPR013324">
    <property type="entry name" value="RNA_pol_sigma_r3/r4-like"/>
</dbReference>
<organism evidence="3 4">
    <name type="scientific">Apilactobacillus ozensis DSM 23829 = JCM 17196</name>
    <dbReference type="NCBI Taxonomy" id="1423781"/>
    <lineage>
        <taxon>Bacteria</taxon>
        <taxon>Bacillati</taxon>
        <taxon>Bacillota</taxon>
        <taxon>Bacilli</taxon>
        <taxon>Lactobacillales</taxon>
        <taxon>Lactobacillaceae</taxon>
        <taxon>Apilactobacillus</taxon>
    </lineage>
</organism>
<name>A0A0R2AMV2_9LACO</name>
<comment type="function">
    <text evidence="2">Might take part in the signal recognition particle (SRP) pathway. This is inferred from the conservation of its genetic proximity to ftsY/ffh. May be a regulatory protein.</text>
</comment>
<accession>A0A0R2AMV2</accession>
<evidence type="ECO:0000256" key="1">
    <source>
        <dbReference type="ARBA" id="ARBA00008720"/>
    </source>
</evidence>
<evidence type="ECO:0008006" key="5">
    <source>
        <dbReference type="Google" id="ProtNLM"/>
    </source>
</evidence>
<protein>
    <recommendedName>
        <fullName evidence="5">RNA polymerase sigma-70 region 2 domain-containing protein</fullName>
    </recommendedName>
</protein>
<dbReference type="PATRIC" id="fig|1423781.4.peg.1438"/>
<proteinExistence type="inferred from homology"/>
<dbReference type="Gene3D" id="1.10.10.10">
    <property type="entry name" value="Winged helix-like DNA-binding domain superfamily/Winged helix DNA-binding domain"/>
    <property type="match status" value="1"/>
</dbReference>
<dbReference type="InterPro" id="IPR014284">
    <property type="entry name" value="RNA_pol_sigma-70_dom"/>
</dbReference>
<evidence type="ECO:0000313" key="4">
    <source>
        <dbReference type="Proteomes" id="UP000052012"/>
    </source>
</evidence>
<dbReference type="Proteomes" id="UP000052012">
    <property type="component" value="Unassembled WGS sequence"/>
</dbReference>
<dbReference type="RefSeq" id="WP_056966277.1">
    <property type="nucleotide sequence ID" value="NZ_AYYQ01000030.1"/>
</dbReference>
<dbReference type="SUPFAM" id="SSF88659">
    <property type="entry name" value="Sigma3 and sigma4 domains of RNA polymerase sigma factors"/>
    <property type="match status" value="1"/>
</dbReference>
<evidence type="ECO:0000313" key="3">
    <source>
        <dbReference type="EMBL" id="KRM68176.1"/>
    </source>
</evidence>
<evidence type="ECO:0000256" key="2">
    <source>
        <dbReference type="ARBA" id="ARBA00024764"/>
    </source>
</evidence>
<dbReference type="AlphaFoldDB" id="A0A0R2AMV2"/>